<feature type="compositionally biased region" description="Polar residues" evidence="1">
    <location>
        <begin position="1"/>
        <end position="14"/>
    </location>
</feature>
<feature type="region of interest" description="Disordered" evidence="1">
    <location>
        <begin position="141"/>
        <end position="180"/>
    </location>
</feature>
<accession>A0A4Z2F4M6</accession>
<evidence type="ECO:0000313" key="3">
    <source>
        <dbReference type="Proteomes" id="UP000314294"/>
    </source>
</evidence>
<organism evidence="2 3">
    <name type="scientific">Liparis tanakae</name>
    <name type="common">Tanaka's snailfish</name>
    <dbReference type="NCBI Taxonomy" id="230148"/>
    <lineage>
        <taxon>Eukaryota</taxon>
        <taxon>Metazoa</taxon>
        <taxon>Chordata</taxon>
        <taxon>Craniata</taxon>
        <taxon>Vertebrata</taxon>
        <taxon>Euteleostomi</taxon>
        <taxon>Actinopterygii</taxon>
        <taxon>Neopterygii</taxon>
        <taxon>Teleostei</taxon>
        <taxon>Neoteleostei</taxon>
        <taxon>Acanthomorphata</taxon>
        <taxon>Eupercaria</taxon>
        <taxon>Perciformes</taxon>
        <taxon>Cottioidei</taxon>
        <taxon>Cottales</taxon>
        <taxon>Liparidae</taxon>
        <taxon>Liparis</taxon>
    </lineage>
</organism>
<feature type="compositionally biased region" description="Polar residues" evidence="1">
    <location>
        <begin position="37"/>
        <end position="63"/>
    </location>
</feature>
<name>A0A4Z2F4M6_9TELE</name>
<dbReference type="EMBL" id="SRLO01001651">
    <property type="protein sequence ID" value="TNN36176.1"/>
    <property type="molecule type" value="Genomic_DNA"/>
</dbReference>
<dbReference type="AlphaFoldDB" id="A0A4Z2F4M6"/>
<sequence>MPTPESLVQMSLTVSPCAHDSPPRCTEAIEGSASPIPFQNSSANASPERTSRTASSPVRSDQACSGPVLVETTEPSSSTQPTSAGMLTVSYSAQTISPFTSPVRSSTQAGSPSEVLVRPSQPISCQDEEMALDVDHNRHFIQSKSSPGHANFSPEFGVNASTAHARPGSTEAHDSAKPKPLTCPQYLQSFCFLSSPDQPRAYQL</sequence>
<comment type="caution">
    <text evidence="2">The sequence shown here is derived from an EMBL/GenBank/DDBJ whole genome shotgun (WGS) entry which is preliminary data.</text>
</comment>
<reference evidence="2 3" key="1">
    <citation type="submission" date="2019-03" db="EMBL/GenBank/DDBJ databases">
        <title>First draft genome of Liparis tanakae, snailfish: a comprehensive survey of snailfish specific genes.</title>
        <authorList>
            <person name="Kim W."/>
            <person name="Song I."/>
            <person name="Jeong J.-H."/>
            <person name="Kim D."/>
            <person name="Kim S."/>
            <person name="Ryu S."/>
            <person name="Song J.Y."/>
            <person name="Lee S.K."/>
        </authorList>
    </citation>
    <scope>NUCLEOTIDE SEQUENCE [LARGE SCALE GENOMIC DNA]</scope>
    <source>
        <tissue evidence="2">Muscle</tissue>
    </source>
</reference>
<dbReference type="Proteomes" id="UP000314294">
    <property type="component" value="Unassembled WGS sequence"/>
</dbReference>
<feature type="compositionally biased region" description="Low complexity" evidence="1">
    <location>
        <begin position="71"/>
        <end position="83"/>
    </location>
</feature>
<feature type="region of interest" description="Disordered" evidence="1">
    <location>
        <begin position="1"/>
        <end position="84"/>
    </location>
</feature>
<keyword evidence="3" id="KW-1185">Reference proteome</keyword>
<feature type="compositionally biased region" description="Polar residues" evidence="1">
    <location>
        <begin position="100"/>
        <end position="111"/>
    </location>
</feature>
<feature type="region of interest" description="Disordered" evidence="1">
    <location>
        <begin position="100"/>
        <end position="121"/>
    </location>
</feature>
<gene>
    <name evidence="2" type="ORF">EYF80_053663</name>
</gene>
<evidence type="ECO:0000313" key="2">
    <source>
        <dbReference type="EMBL" id="TNN36176.1"/>
    </source>
</evidence>
<protein>
    <submittedName>
        <fullName evidence="2">Uncharacterized protein</fullName>
    </submittedName>
</protein>
<proteinExistence type="predicted"/>
<evidence type="ECO:0000256" key="1">
    <source>
        <dbReference type="SAM" id="MobiDB-lite"/>
    </source>
</evidence>